<evidence type="ECO:0000313" key="1">
    <source>
        <dbReference type="EMBL" id="MBP3956292.1"/>
    </source>
</evidence>
<evidence type="ECO:0008006" key="3">
    <source>
        <dbReference type="Google" id="ProtNLM"/>
    </source>
</evidence>
<keyword evidence="2" id="KW-1185">Reference proteome</keyword>
<proteinExistence type="predicted"/>
<protein>
    <recommendedName>
        <fullName evidence="3">Type II secretion system protein GspE N-terminal domain-containing protein</fullName>
    </recommendedName>
</protein>
<sequence>MGTRLYPPDHALALARALRVVDIVGAQPSVSNDEIVRLLVSEGVGAVDAELLVRLVPEALAWPLFRRLGLTEFIPYYAVSNARGRMVIFTLTEEHYFTAAVAWAESVLNMPLELRPVSQETFMATVARSSINAAATKKMDQHGPDSLRGCFFTTALGGITAEQIRESRRDPNRRWWQFWK</sequence>
<dbReference type="RefSeq" id="WP_210654312.1">
    <property type="nucleotide sequence ID" value="NZ_JAGKQQ010000001.1"/>
</dbReference>
<reference evidence="1 2" key="1">
    <citation type="submission" date="2021-04" db="EMBL/GenBank/DDBJ databases">
        <authorList>
            <person name="Ivanova A."/>
        </authorList>
    </citation>
    <scope>NUCLEOTIDE SEQUENCE [LARGE SCALE GENOMIC DNA]</scope>
    <source>
        <strain evidence="1 2">G18</strain>
    </source>
</reference>
<gene>
    <name evidence="1" type="ORF">J8F10_13460</name>
</gene>
<accession>A0ABS5BSA2</accession>
<evidence type="ECO:0000313" key="2">
    <source>
        <dbReference type="Proteomes" id="UP000676565"/>
    </source>
</evidence>
<dbReference type="EMBL" id="JAGKQQ010000001">
    <property type="protein sequence ID" value="MBP3956292.1"/>
    <property type="molecule type" value="Genomic_DNA"/>
</dbReference>
<name>A0ABS5BSA2_9BACT</name>
<dbReference type="Proteomes" id="UP000676565">
    <property type="component" value="Unassembled WGS sequence"/>
</dbReference>
<organism evidence="1 2">
    <name type="scientific">Gemmata palustris</name>
    <dbReference type="NCBI Taxonomy" id="2822762"/>
    <lineage>
        <taxon>Bacteria</taxon>
        <taxon>Pseudomonadati</taxon>
        <taxon>Planctomycetota</taxon>
        <taxon>Planctomycetia</taxon>
        <taxon>Gemmatales</taxon>
        <taxon>Gemmataceae</taxon>
        <taxon>Gemmata</taxon>
    </lineage>
</organism>
<comment type="caution">
    <text evidence="1">The sequence shown here is derived from an EMBL/GenBank/DDBJ whole genome shotgun (WGS) entry which is preliminary data.</text>
</comment>